<dbReference type="EMBL" id="LAZR01011427">
    <property type="protein sequence ID" value="KKM61737.1"/>
    <property type="molecule type" value="Genomic_DNA"/>
</dbReference>
<organism evidence="1">
    <name type="scientific">marine sediment metagenome</name>
    <dbReference type="NCBI Taxonomy" id="412755"/>
    <lineage>
        <taxon>unclassified sequences</taxon>
        <taxon>metagenomes</taxon>
        <taxon>ecological metagenomes</taxon>
    </lineage>
</organism>
<evidence type="ECO:0000313" key="1">
    <source>
        <dbReference type="EMBL" id="KKM61737.1"/>
    </source>
</evidence>
<comment type="caution">
    <text evidence="1">The sequence shown here is derived from an EMBL/GenBank/DDBJ whole genome shotgun (WGS) entry which is preliminary data.</text>
</comment>
<reference evidence="1" key="1">
    <citation type="journal article" date="2015" name="Nature">
        <title>Complex archaea that bridge the gap between prokaryotes and eukaryotes.</title>
        <authorList>
            <person name="Spang A."/>
            <person name="Saw J.H."/>
            <person name="Jorgensen S.L."/>
            <person name="Zaremba-Niedzwiedzka K."/>
            <person name="Martijn J."/>
            <person name="Lind A.E."/>
            <person name="van Eijk R."/>
            <person name="Schleper C."/>
            <person name="Guy L."/>
            <person name="Ettema T.J."/>
        </authorList>
    </citation>
    <scope>NUCLEOTIDE SEQUENCE</scope>
</reference>
<gene>
    <name evidence="1" type="ORF">LCGC14_1528710</name>
</gene>
<dbReference type="AlphaFoldDB" id="A0A0F9LXD7"/>
<accession>A0A0F9LXD7</accession>
<proteinExistence type="predicted"/>
<protein>
    <submittedName>
        <fullName evidence="1">Uncharacterized protein</fullName>
    </submittedName>
</protein>
<sequence>MTQHSGQGPISKEVSTLRAERGALWVALRNLVDQRDSLGRGGSFELTDQLYCEARNVLADIDPSTR</sequence>
<name>A0A0F9LXD7_9ZZZZ</name>